<name>A0A2U3MY04_9GAMM</name>
<proteinExistence type="predicted"/>
<accession>A0A2U3MY04</accession>
<dbReference type="RefSeq" id="WP_121973796.1">
    <property type="nucleotide sequence ID" value="NZ_OOGT01000052.1"/>
</dbReference>
<dbReference type="AlphaFoldDB" id="A0A2U3MY04"/>
<reference evidence="3" key="1">
    <citation type="submission" date="2018-03" db="EMBL/GenBank/DDBJ databases">
        <authorList>
            <person name="Blom J."/>
        </authorList>
    </citation>
    <scope>NUCLEOTIDE SEQUENCE [LARGE SCALE GENOMIC DNA]</scope>
    <source>
        <strain evidence="3">KPC-SM-21</strain>
    </source>
</reference>
<feature type="chain" id="PRO_5015439232" evidence="1">
    <location>
        <begin position="24"/>
        <end position="169"/>
    </location>
</feature>
<sequence>MKHLTKKILITSFLAVSISSTFAEEREIRYIASAKKASVKYRVYICEYKIIYDNYEKQKAFGDDDLANEKLDFIYKKSIDSVFQREDHPINEPVQNLNIKVNFDLKMNNEADNIRINPSTGSESLDKSIKDAFKNSKFFTHKMFWWGPIKFSEEITLEKMGKCRVREIR</sequence>
<keyword evidence="1" id="KW-0732">Signal</keyword>
<dbReference type="EMBL" id="OOGT01000052">
    <property type="protein sequence ID" value="SPL70316.1"/>
    <property type="molecule type" value="Genomic_DNA"/>
</dbReference>
<evidence type="ECO:0000313" key="2">
    <source>
        <dbReference type="EMBL" id="SPL70316.1"/>
    </source>
</evidence>
<evidence type="ECO:0000256" key="1">
    <source>
        <dbReference type="SAM" id="SignalP"/>
    </source>
</evidence>
<evidence type="ECO:0000313" key="3">
    <source>
        <dbReference type="Proteomes" id="UP000245974"/>
    </source>
</evidence>
<dbReference type="InParanoid" id="A0A2U3MY04"/>
<protein>
    <submittedName>
        <fullName evidence="2">Uncharacterized protein</fullName>
    </submittedName>
</protein>
<organism evidence="2 3">
    <name type="scientific">Acinetobacter stercoris</name>
    <dbReference type="NCBI Taxonomy" id="2126983"/>
    <lineage>
        <taxon>Bacteria</taxon>
        <taxon>Pseudomonadati</taxon>
        <taxon>Pseudomonadota</taxon>
        <taxon>Gammaproteobacteria</taxon>
        <taxon>Moraxellales</taxon>
        <taxon>Moraxellaceae</taxon>
        <taxon>Acinetobacter</taxon>
    </lineage>
</organism>
<keyword evidence="3" id="KW-1185">Reference proteome</keyword>
<gene>
    <name evidence="2" type="ORF">KPC_1494</name>
</gene>
<dbReference type="Proteomes" id="UP000245974">
    <property type="component" value="Unassembled WGS sequence"/>
</dbReference>
<feature type="signal peptide" evidence="1">
    <location>
        <begin position="1"/>
        <end position="23"/>
    </location>
</feature>